<keyword evidence="2" id="KW-1133">Transmembrane helix</keyword>
<comment type="caution">
    <text evidence="3">The sequence shown here is derived from an EMBL/GenBank/DDBJ whole genome shotgun (WGS) entry which is preliminary data.</text>
</comment>
<feature type="region of interest" description="Disordered" evidence="1">
    <location>
        <begin position="1"/>
        <end position="26"/>
    </location>
</feature>
<keyword evidence="4" id="KW-1185">Reference proteome</keyword>
<feature type="compositionally biased region" description="Low complexity" evidence="1">
    <location>
        <begin position="197"/>
        <end position="225"/>
    </location>
</feature>
<sequence>MANNELPPSNDDIISQRNKDSLSSSPKRQKVYIQLYARGRSGTAQNHERFAGYISQHIGELRDKLDITPEIPDESRRVHEDIFLLQACARVRGRKGHHISDDDIQNLRAELRKCSFFQDNDTTPLFLSLTEEHPAGHFKGKVLAGDFLQVFGSVQGQNISTGKSSVLDAIGETACTVAGVTMASYCLVRGAQIASPKVQKSSQPGQSSSASPSSKPSTTPTPAKAVQATRRSTLDYVTEVVNTFNTINTVSSPFREPSQPESISQGAHLLIRDNAQLSIEEAIEFIQLIGDLSHEAEDTTVAMNEFAPLFDKKYSRAKTKTCAFAAVTGVAVAATVAVLFFNPIGCGTYVMGQAAVNFVGGYITASPVSIVAGAGVGGVCGYKASTNSDKVNLMEQVRTSHLNFIKDKNKIVGLLVLRLYEGRPQSIPKQAFLEMGIQPELLPVEWYNQALFKTAWESLSKSYGEYLASIKKLLNSIE</sequence>
<dbReference type="VEuPathDB" id="FungiDB:FMAN_14121"/>
<accession>A0A1L7UI56</accession>
<gene>
    <name evidence="3" type="ORF">FMAN_14121</name>
</gene>
<reference evidence="4" key="1">
    <citation type="journal article" date="2016" name="Genome Biol. Evol.">
        <title>Comparative 'omics' of the Fusarium fujikuroi species complex highlights differences in genetic potential and metabolite synthesis.</title>
        <authorList>
            <person name="Niehaus E.-M."/>
            <person name="Muensterkoetter M."/>
            <person name="Proctor R.H."/>
            <person name="Brown D.W."/>
            <person name="Sharon A."/>
            <person name="Idan Y."/>
            <person name="Oren-Young L."/>
            <person name="Sieber C.M."/>
            <person name="Novak O."/>
            <person name="Pencik A."/>
            <person name="Tarkowska D."/>
            <person name="Hromadova K."/>
            <person name="Freeman S."/>
            <person name="Maymon M."/>
            <person name="Elazar M."/>
            <person name="Youssef S.A."/>
            <person name="El-Shabrawy E.S.M."/>
            <person name="Shalaby A.B.A."/>
            <person name="Houterman P."/>
            <person name="Brock N.L."/>
            <person name="Burkhardt I."/>
            <person name="Tsavkelova E.A."/>
            <person name="Dickschat J.S."/>
            <person name="Galuszka P."/>
            <person name="Gueldener U."/>
            <person name="Tudzynski B."/>
        </authorList>
    </citation>
    <scope>NUCLEOTIDE SEQUENCE [LARGE SCALE GENOMIC DNA]</scope>
    <source>
        <strain evidence="4">MRC7560</strain>
    </source>
</reference>
<keyword evidence="2" id="KW-0812">Transmembrane</keyword>
<feature type="transmembrane region" description="Helical" evidence="2">
    <location>
        <begin position="322"/>
        <end position="341"/>
    </location>
</feature>
<protein>
    <submittedName>
        <fullName evidence="3">Uncharacterized protein</fullName>
    </submittedName>
</protein>
<evidence type="ECO:0000256" key="2">
    <source>
        <dbReference type="SAM" id="Phobius"/>
    </source>
</evidence>
<dbReference type="AlphaFoldDB" id="A0A1L7UI56"/>
<evidence type="ECO:0000313" key="3">
    <source>
        <dbReference type="EMBL" id="CVL08892.1"/>
    </source>
</evidence>
<proteinExistence type="predicted"/>
<organism evidence="3 4">
    <name type="scientific">Fusarium mangiferae</name>
    <name type="common">Mango malformation disease fungus</name>
    <dbReference type="NCBI Taxonomy" id="192010"/>
    <lineage>
        <taxon>Eukaryota</taxon>
        <taxon>Fungi</taxon>
        <taxon>Dikarya</taxon>
        <taxon>Ascomycota</taxon>
        <taxon>Pezizomycotina</taxon>
        <taxon>Sordariomycetes</taxon>
        <taxon>Hypocreomycetidae</taxon>
        <taxon>Hypocreales</taxon>
        <taxon>Nectriaceae</taxon>
        <taxon>Fusarium</taxon>
        <taxon>Fusarium fujikuroi species complex</taxon>
    </lineage>
</organism>
<dbReference type="GeneID" id="65093370"/>
<keyword evidence="2" id="KW-0472">Membrane</keyword>
<evidence type="ECO:0000313" key="4">
    <source>
        <dbReference type="Proteomes" id="UP000184255"/>
    </source>
</evidence>
<evidence type="ECO:0000256" key="1">
    <source>
        <dbReference type="SAM" id="MobiDB-lite"/>
    </source>
</evidence>
<feature type="region of interest" description="Disordered" evidence="1">
    <location>
        <begin position="197"/>
        <end position="229"/>
    </location>
</feature>
<dbReference type="RefSeq" id="XP_041691359.1">
    <property type="nucleotide sequence ID" value="XM_041826038.1"/>
</dbReference>
<name>A0A1L7UI56_FUSMA</name>
<dbReference type="Proteomes" id="UP000184255">
    <property type="component" value="Unassembled WGS sequence"/>
</dbReference>
<dbReference type="EMBL" id="FCQH01000027">
    <property type="protein sequence ID" value="CVL08892.1"/>
    <property type="molecule type" value="Genomic_DNA"/>
</dbReference>